<feature type="non-terminal residue" evidence="2">
    <location>
        <position position="1"/>
    </location>
</feature>
<evidence type="ECO:0000313" key="2">
    <source>
        <dbReference type="EMBL" id="EPS71239.1"/>
    </source>
</evidence>
<dbReference type="Proteomes" id="UP000015453">
    <property type="component" value="Unassembled WGS sequence"/>
</dbReference>
<dbReference type="AlphaFoldDB" id="S8CV40"/>
<comment type="caution">
    <text evidence="2">The sequence shown here is derived from an EMBL/GenBank/DDBJ whole genome shotgun (WGS) entry which is preliminary data.</text>
</comment>
<accession>S8CV40</accession>
<evidence type="ECO:0000256" key="1">
    <source>
        <dbReference type="SAM" id="MobiDB-lite"/>
    </source>
</evidence>
<sequence>DVVKSTEEKKELSARRKQNQQQEVRYPYLHSLSAFRDSVLAPSSLKLSPGPNAAHDLPDEDLLIPRHAEKSEPARNMYTLVCSITPHCCYRNIPRAECMIEDDHGVSVGMCDAVAGNRTAFRGSTRSALACGGASPPGFATRVPEPAASFSPSFGLSRASAPTLTFVTVPPTETCSISSFAGSSAAFSVVSGSPTVGAAGFLEVAAFPPVRNAARKRRSLSGSACRASAICRVSPVCGEKLNVLALEMLRRGEKWT</sequence>
<protein>
    <submittedName>
        <fullName evidence="2">Uncharacterized protein</fullName>
    </submittedName>
</protein>
<organism evidence="2 3">
    <name type="scientific">Genlisea aurea</name>
    <dbReference type="NCBI Taxonomy" id="192259"/>
    <lineage>
        <taxon>Eukaryota</taxon>
        <taxon>Viridiplantae</taxon>
        <taxon>Streptophyta</taxon>
        <taxon>Embryophyta</taxon>
        <taxon>Tracheophyta</taxon>
        <taxon>Spermatophyta</taxon>
        <taxon>Magnoliopsida</taxon>
        <taxon>eudicotyledons</taxon>
        <taxon>Gunneridae</taxon>
        <taxon>Pentapetalae</taxon>
        <taxon>asterids</taxon>
        <taxon>lamiids</taxon>
        <taxon>Lamiales</taxon>
        <taxon>Lentibulariaceae</taxon>
        <taxon>Genlisea</taxon>
    </lineage>
</organism>
<keyword evidence="3" id="KW-1185">Reference proteome</keyword>
<reference evidence="2 3" key="1">
    <citation type="journal article" date="2013" name="BMC Genomics">
        <title>The miniature genome of a carnivorous plant Genlisea aurea contains a low number of genes and short non-coding sequences.</title>
        <authorList>
            <person name="Leushkin E.V."/>
            <person name="Sutormin R.A."/>
            <person name="Nabieva E.R."/>
            <person name="Penin A.A."/>
            <person name="Kondrashov A.S."/>
            <person name="Logacheva M.D."/>
        </authorList>
    </citation>
    <scope>NUCLEOTIDE SEQUENCE [LARGE SCALE GENOMIC DNA]</scope>
</reference>
<gene>
    <name evidence="2" type="ORF">M569_03520</name>
</gene>
<proteinExistence type="predicted"/>
<feature type="region of interest" description="Disordered" evidence="1">
    <location>
        <begin position="1"/>
        <end position="23"/>
    </location>
</feature>
<feature type="compositionally biased region" description="Basic and acidic residues" evidence="1">
    <location>
        <begin position="1"/>
        <end position="14"/>
    </location>
</feature>
<name>S8CV40_9LAMI</name>
<dbReference type="EMBL" id="AUSU01001337">
    <property type="protein sequence ID" value="EPS71239.1"/>
    <property type="molecule type" value="Genomic_DNA"/>
</dbReference>
<evidence type="ECO:0000313" key="3">
    <source>
        <dbReference type="Proteomes" id="UP000015453"/>
    </source>
</evidence>